<evidence type="ECO:0000313" key="2">
    <source>
        <dbReference type="EMBL" id="CAF4959874.1"/>
    </source>
</evidence>
<accession>A0A821Y874</accession>
<feature type="compositionally biased region" description="Polar residues" evidence="1">
    <location>
        <begin position="68"/>
        <end position="81"/>
    </location>
</feature>
<evidence type="ECO:0000256" key="1">
    <source>
        <dbReference type="SAM" id="MobiDB-lite"/>
    </source>
</evidence>
<gene>
    <name evidence="2" type="ORF">QYT958_LOCUS34173</name>
</gene>
<dbReference type="EMBL" id="CAJOBR010024232">
    <property type="protein sequence ID" value="CAF4959874.1"/>
    <property type="molecule type" value="Genomic_DNA"/>
</dbReference>
<feature type="compositionally biased region" description="Low complexity" evidence="1">
    <location>
        <begin position="47"/>
        <end position="56"/>
    </location>
</feature>
<protein>
    <recommendedName>
        <fullName evidence="4">C2H2-type domain-containing protein</fullName>
    </recommendedName>
</protein>
<dbReference type="Proteomes" id="UP000663848">
    <property type="component" value="Unassembled WGS sequence"/>
</dbReference>
<sequence length="81" mass="8622">MTNDAATAYICIYCPFNSDNLEALENHLTNAHGHGCQDAPPLLLTQSSSSSNIINKASKREAPDDEQSQSSLNGIKSTTGI</sequence>
<evidence type="ECO:0000313" key="3">
    <source>
        <dbReference type="Proteomes" id="UP000663848"/>
    </source>
</evidence>
<dbReference type="AlphaFoldDB" id="A0A821Y874"/>
<organism evidence="2 3">
    <name type="scientific">Rotaria socialis</name>
    <dbReference type="NCBI Taxonomy" id="392032"/>
    <lineage>
        <taxon>Eukaryota</taxon>
        <taxon>Metazoa</taxon>
        <taxon>Spiralia</taxon>
        <taxon>Gnathifera</taxon>
        <taxon>Rotifera</taxon>
        <taxon>Eurotatoria</taxon>
        <taxon>Bdelloidea</taxon>
        <taxon>Philodinida</taxon>
        <taxon>Philodinidae</taxon>
        <taxon>Rotaria</taxon>
    </lineage>
</organism>
<name>A0A821Y874_9BILA</name>
<feature type="region of interest" description="Disordered" evidence="1">
    <location>
        <begin position="35"/>
        <end position="81"/>
    </location>
</feature>
<comment type="caution">
    <text evidence="2">The sequence shown here is derived from an EMBL/GenBank/DDBJ whole genome shotgun (WGS) entry which is preliminary data.</text>
</comment>
<proteinExistence type="predicted"/>
<evidence type="ECO:0008006" key="4">
    <source>
        <dbReference type="Google" id="ProtNLM"/>
    </source>
</evidence>
<reference evidence="2" key="1">
    <citation type="submission" date="2021-02" db="EMBL/GenBank/DDBJ databases">
        <authorList>
            <person name="Nowell W R."/>
        </authorList>
    </citation>
    <scope>NUCLEOTIDE SEQUENCE</scope>
</reference>